<evidence type="ECO:0000313" key="5">
    <source>
        <dbReference type="RefSeq" id="XP_011081930.1"/>
    </source>
</evidence>
<dbReference type="Gene3D" id="1.10.1240.40">
    <property type="entry name" value="ENT domain"/>
    <property type="match status" value="1"/>
</dbReference>
<dbReference type="FunCoup" id="A0A6I9TDS9">
    <property type="interactions" value="713"/>
</dbReference>
<dbReference type="AlphaFoldDB" id="A0A6I9TDS9"/>
<feature type="domain" description="ENT" evidence="3">
    <location>
        <begin position="353"/>
        <end position="417"/>
    </location>
</feature>
<evidence type="ECO:0000259" key="3">
    <source>
        <dbReference type="PROSITE" id="PS51138"/>
    </source>
</evidence>
<organism evidence="4 5">
    <name type="scientific">Sesamum indicum</name>
    <name type="common">Oriental sesame</name>
    <name type="synonym">Sesamum orientale</name>
    <dbReference type="NCBI Taxonomy" id="4182"/>
    <lineage>
        <taxon>Eukaryota</taxon>
        <taxon>Viridiplantae</taxon>
        <taxon>Streptophyta</taxon>
        <taxon>Embryophyta</taxon>
        <taxon>Tracheophyta</taxon>
        <taxon>Spermatophyta</taxon>
        <taxon>Magnoliopsida</taxon>
        <taxon>eudicotyledons</taxon>
        <taxon>Gunneridae</taxon>
        <taxon>Pentapetalae</taxon>
        <taxon>asterids</taxon>
        <taxon>lamiids</taxon>
        <taxon>Lamiales</taxon>
        <taxon>Pedaliaceae</taxon>
        <taxon>Sesamum</taxon>
    </lineage>
</organism>
<dbReference type="RefSeq" id="XP_011081930.1">
    <property type="nucleotide sequence ID" value="XM_011083628.2"/>
</dbReference>
<dbReference type="GO" id="GO:0005634">
    <property type="term" value="C:nucleus"/>
    <property type="evidence" value="ECO:0007669"/>
    <property type="project" value="UniProtKB-SubCell"/>
</dbReference>
<dbReference type="SMART" id="SM00743">
    <property type="entry name" value="Agenet"/>
    <property type="match status" value="2"/>
</dbReference>
<sequence>MRLRKGDKVEVMNKTEAPLSWRVAEILSGNGHTYRVQYDPYPDMASEQMVETVSRKFVRPSPPQVPGVDNCIAGDIVEVFYEYAWKIAAIVKVLRCKKECKSKKIQYLVRLLGCSQELIVDESNIRIRQTWQDDKWHLIGKSSQGREDVIASKPSTSNPKIRFPVPQLNARAKKQPQRNSVNIQDEAPCWESHMISSRPLKRMSAYGSSIIEAHNGHIQKLRAIERDGRKHRLVSTPVLEKVDAVAYPREVLGGKNMHASIKIISTGYNHMERAKLSGVLGSSGIRNSELNSSETDACSVGSCSVTDQSPNNFFVPFISLACQDTDTFCSDAESCYGSGSERKSSSLPPKEEVAVSIRRLELRAYRRTLEALYASGPLSWEQEALLTNLRIMLHISNDEHLMELKHLISAKTAINVR</sequence>
<dbReference type="OrthoDB" id="891596at2759"/>
<keyword evidence="2" id="KW-0539">Nucleus</keyword>
<dbReference type="Pfam" id="PF03735">
    <property type="entry name" value="ENT"/>
    <property type="match status" value="1"/>
</dbReference>
<name>A0A6I9TDS9_SESIN</name>
<dbReference type="InParanoid" id="A0A6I9TDS9"/>
<evidence type="ECO:0000313" key="4">
    <source>
        <dbReference type="Proteomes" id="UP000504604"/>
    </source>
</evidence>
<evidence type="ECO:0000256" key="2">
    <source>
        <dbReference type="ARBA" id="ARBA00023242"/>
    </source>
</evidence>
<dbReference type="Pfam" id="PF05641">
    <property type="entry name" value="Agenet"/>
    <property type="match status" value="1"/>
</dbReference>
<dbReference type="InterPro" id="IPR036142">
    <property type="entry name" value="ENT_dom-like_sf"/>
</dbReference>
<dbReference type="GeneID" id="105164835"/>
<proteinExistence type="predicted"/>
<keyword evidence="4" id="KW-1185">Reference proteome</keyword>
<dbReference type="InterPro" id="IPR005491">
    <property type="entry name" value="ENT_dom"/>
</dbReference>
<dbReference type="SUPFAM" id="SSF158639">
    <property type="entry name" value="ENT-like"/>
    <property type="match status" value="1"/>
</dbReference>
<dbReference type="KEGG" id="sind:105164835"/>
<reference evidence="5" key="1">
    <citation type="submission" date="2025-08" db="UniProtKB">
        <authorList>
            <consortium name="RefSeq"/>
        </authorList>
    </citation>
    <scope>IDENTIFICATION</scope>
</reference>
<dbReference type="SMART" id="SM01191">
    <property type="entry name" value="ENT"/>
    <property type="match status" value="1"/>
</dbReference>
<comment type="subcellular location">
    <subcellularLocation>
        <location evidence="1">Nucleus</location>
    </subcellularLocation>
</comment>
<dbReference type="Proteomes" id="UP000504604">
    <property type="component" value="Linkage group LG6"/>
</dbReference>
<accession>A0A6I9TDS9</accession>
<gene>
    <name evidence="5" type="primary">LOC105164835</name>
</gene>
<dbReference type="InterPro" id="IPR008395">
    <property type="entry name" value="Agenet-like_dom"/>
</dbReference>
<dbReference type="PANTHER" id="PTHR31917:SF5">
    <property type="entry name" value="OS02G0204500 PROTEIN"/>
    <property type="match status" value="1"/>
</dbReference>
<protein>
    <submittedName>
        <fullName evidence="5">Uncharacterized protein LOC105164835</fullName>
    </submittedName>
</protein>
<dbReference type="InterPro" id="IPR014002">
    <property type="entry name" value="Agenet_dom_plant"/>
</dbReference>
<dbReference type="Gramene" id="SIN_1020701.t">
    <property type="protein sequence ID" value="SIN_1020701.t"/>
    <property type="gene ID" value="SIN_1020701"/>
</dbReference>
<dbReference type="PROSITE" id="PS51138">
    <property type="entry name" value="ENT"/>
    <property type="match status" value="1"/>
</dbReference>
<dbReference type="PANTHER" id="PTHR31917">
    <property type="entry name" value="AGENET DOMAIN-CONTAINING PROTEIN-RELATED"/>
    <property type="match status" value="1"/>
</dbReference>
<evidence type="ECO:0000256" key="1">
    <source>
        <dbReference type="ARBA" id="ARBA00004123"/>
    </source>
</evidence>